<dbReference type="EnsemblMetazoa" id="ACUA014974-RA">
    <property type="protein sequence ID" value="ACUA014974-PA"/>
    <property type="gene ID" value="ACUA014974"/>
</dbReference>
<feature type="compositionally biased region" description="Low complexity" evidence="1">
    <location>
        <begin position="168"/>
        <end position="181"/>
    </location>
</feature>
<dbReference type="EMBL" id="AXCM01011441">
    <property type="status" value="NOT_ANNOTATED_CDS"/>
    <property type="molecule type" value="Genomic_DNA"/>
</dbReference>
<evidence type="ECO:0000313" key="3">
    <source>
        <dbReference type="Proteomes" id="UP000075883"/>
    </source>
</evidence>
<feature type="region of interest" description="Disordered" evidence="1">
    <location>
        <begin position="54"/>
        <end position="85"/>
    </location>
</feature>
<accession>A0A182MCJ6</accession>
<sequence length="259" mass="26853">MLSDGYHHPIALHHHHHPPHYPVPVGAGASNSSVIKENHAASTITSAAVTSTGIATSSVPDGSPSPSAERQLQVPKVSAGPNPASPSPVITYHAVHGGSSSVYTSHPKILHSMKSIAADVAASSKSDDSLGPPSPHHHHLSVYGRGPPPPHHLHQLQQHPAVVVVVPKQESASSTTTSGSPPTTPPVIMDNSVASSSNGGVGGSAHNTPSSPGPKGEPDLNIVAPYVSCSRARRRLKLKVKTFDPAYGLSFRRSFYAVQ</sequence>
<evidence type="ECO:0000313" key="2">
    <source>
        <dbReference type="EnsemblMetazoa" id="ACUA014974-PA"/>
    </source>
</evidence>
<proteinExistence type="predicted"/>
<protein>
    <submittedName>
        <fullName evidence="2">Uncharacterized protein</fullName>
    </submittedName>
</protein>
<dbReference type="Proteomes" id="UP000075883">
    <property type="component" value="Unassembled WGS sequence"/>
</dbReference>
<reference evidence="2" key="2">
    <citation type="submission" date="2020-05" db="UniProtKB">
        <authorList>
            <consortium name="EnsemblMetazoa"/>
        </authorList>
    </citation>
    <scope>IDENTIFICATION</scope>
    <source>
        <strain evidence="2">A-37</strain>
    </source>
</reference>
<evidence type="ECO:0000256" key="1">
    <source>
        <dbReference type="SAM" id="MobiDB-lite"/>
    </source>
</evidence>
<name>A0A182MCJ6_9DIPT</name>
<feature type="region of interest" description="Disordered" evidence="1">
    <location>
        <begin position="120"/>
        <end position="154"/>
    </location>
</feature>
<dbReference type="AlphaFoldDB" id="A0A182MCJ6"/>
<feature type="region of interest" description="Disordered" evidence="1">
    <location>
        <begin position="168"/>
        <end position="219"/>
    </location>
</feature>
<reference evidence="3" key="1">
    <citation type="submission" date="2013-09" db="EMBL/GenBank/DDBJ databases">
        <title>The Genome Sequence of Anopheles culicifacies species A.</title>
        <authorList>
            <consortium name="The Broad Institute Genomics Platform"/>
            <person name="Neafsey D.E."/>
            <person name="Besansky N."/>
            <person name="Howell P."/>
            <person name="Walton C."/>
            <person name="Young S.K."/>
            <person name="Zeng Q."/>
            <person name="Gargeya S."/>
            <person name="Fitzgerald M."/>
            <person name="Haas B."/>
            <person name="Abouelleil A."/>
            <person name="Allen A.W."/>
            <person name="Alvarado L."/>
            <person name="Arachchi H.M."/>
            <person name="Berlin A.M."/>
            <person name="Chapman S.B."/>
            <person name="Gainer-Dewar J."/>
            <person name="Goldberg J."/>
            <person name="Griggs A."/>
            <person name="Gujja S."/>
            <person name="Hansen M."/>
            <person name="Howarth C."/>
            <person name="Imamovic A."/>
            <person name="Ireland A."/>
            <person name="Larimer J."/>
            <person name="McCowan C."/>
            <person name="Murphy C."/>
            <person name="Pearson M."/>
            <person name="Poon T.W."/>
            <person name="Priest M."/>
            <person name="Roberts A."/>
            <person name="Saif S."/>
            <person name="Shea T."/>
            <person name="Sisk P."/>
            <person name="Sykes S."/>
            <person name="Wortman J."/>
            <person name="Nusbaum C."/>
            <person name="Birren B."/>
        </authorList>
    </citation>
    <scope>NUCLEOTIDE SEQUENCE [LARGE SCALE GENOMIC DNA]</scope>
    <source>
        <strain evidence="3">A-37</strain>
    </source>
</reference>
<organism evidence="2 3">
    <name type="scientific">Anopheles culicifacies</name>
    <dbReference type="NCBI Taxonomy" id="139723"/>
    <lineage>
        <taxon>Eukaryota</taxon>
        <taxon>Metazoa</taxon>
        <taxon>Ecdysozoa</taxon>
        <taxon>Arthropoda</taxon>
        <taxon>Hexapoda</taxon>
        <taxon>Insecta</taxon>
        <taxon>Pterygota</taxon>
        <taxon>Neoptera</taxon>
        <taxon>Endopterygota</taxon>
        <taxon>Diptera</taxon>
        <taxon>Nematocera</taxon>
        <taxon>Culicoidea</taxon>
        <taxon>Culicidae</taxon>
        <taxon>Anophelinae</taxon>
        <taxon>Anopheles</taxon>
        <taxon>culicifacies species complex</taxon>
    </lineage>
</organism>
<dbReference type="VEuPathDB" id="VectorBase:ACUA014974"/>
<keyword evidence="3" id="KW-1185">Reference proteome</keyword>